<feature type="compositionally biased region" description="Polar residues" evidence="1">
    <location>
        <begin position="83"/>
        <end position="92"/>
    </location>
</feature>
<name>A0A6A4M9T4_9ERIC</name>
<evidence type="ECO:0000313" key="2">
    <source>
        <dbReference type="EMBL" id="KAE9464089.1"/>
    </source>
</evidence>
<reference evidence="2 3" key="1">
    <citation type="journal article" date="2019" name="Genome Biol. Evol.">
        <title>The Rhododendron genome and chromosomal organization provide insight into shared whole-genome duplications across the heath family (Ericaceae).</title>
        <authorList>
            <person name="Soza V.L."/>
            <person name="Lindsley D."/>
            <person name="Waalkes A."/>
            <person name="Ramage E."/>
            <person name="Patwardhan R.P."/>
            <person name="Burton J.N."/>
            <person name="Adey A."/>
            <person name="Kumar A."/>
            <person name="Qiu R."/>
            <person name="Shendure J."/>
            <person name="Hall B."/>
        </authorList>
    </citation>
    <scope>NUCLEOTIDE SEQUENCE [LARGE SCALE GENOMIC DNA]</scope>
    <source>
        <strain evidence="2">RSF 1966-606</strain>
    </source>
</reference>
<evidence type="ECO:0000313" key="3">
    <source>
        <dbReference type="Proteomes" id="UP000428333"/>
    </source>
</evidence>
<protein>
    <submittedName>
        <fullName evidence="2">Uncharacterized protein</fullName>
    </submittedName>
</protein>
<gene>
    <name evidence="2" type="ORF">C3L33_03991</name>
</gene>
<dbReference type="EMBL" id="QEFC01000545">
    <property type="protein sequence ID" value="KAE9464089.1"/>
    <property type="molecule type" value="Genomic_DNA"/>
</dbReference>
<evidence type="ECO:0000256" key="1">
    <source>
        <dbReference type="SAM" id="MobiDB-lite"/>
    </source>
</evidence>
<organism evidence="2 3">
    <name type="scientific">Rhododendron williamsianum</name>
    <dbReference type="NCBI Taxonomy" id="262921"/>
    <lineage>
        <taxon>Eukaryota</taxon>
        <taxon>Viridiplantae</taxon>
        <taxon>Streptophyta</taxon>
        <taxon>Embryophyta</taxon>
        <taxon>Tracheophyta</taxon>
        <taxon>Spermatophyta</taxon>
        <taxon>Magnoliopsida</taxon>
        <taxon>eudicotyledons</taxon>
        <taxon>Gunneridae</taxon>
        <taxon>Pentapetalae</taxon>
        <taxon>asterids</taxon>
        <taxon>Ericales</taxon>
        <taxon>Ericaceae</taxon>
        <taxon>Ericoideae</taxon>
        <taxon>Rhodoreae</taxon>
        <taxon>Rhododendron</taxon>
    </lineage>
</organism>
<dbReference type="PANTHER" id="PTHR36378:SF1">
    <property type="entry name" value="COTTON FIBER PROTEIN"/>
    <property type="match status" value="1"/>
</dbReference>
<dbReference type="PANTHER" id="PTHR36378">
    <property type="entry name" value="COTTON FIBER PROTEIN"/>
    <property type="match status" value="1"/>
</dbReference>
<feature type="region of interest" description="Disordered" evidence="1">
    <location>
        <begin position="1"/>
        <end position="38"/>
    </location>
</feature>
<dbReference type="Proteomes" id="UP000428333">
    <property type="component" value="Linkage Group LG03"/>
</dbReference>
<keyword evidence="3" id="KW-1185">Reference proteome</keyword>
<proteinExistence type="predicted"/>
<feature type="non-terminal residue" evidence="2">
    <location>
        <position position="1"/>
    </location>
</feature>
<feature type="region of interest" description="Disordered" evidence="1">
    <location>
        <begin position="81"/>
        <end position="138"/>
    </location>
</feature>
<dbReference type="OrthoDB" id="1926607at2759"/>
<feature type="compositionally biased region" description="Low complexity" evidence="1">
    <location>
        <begin position="1"/>
        <end position="21"/>
    </location>
</feature>
<accession>A0A6A4M9T4</accession>
<dbReference type="AlphaFoldDB" id="A0A6A4M9T4"/>
<sequence length="210" mass="22950">MEDKSTTTTTGIIAPTTPTAAKNGKTPPLDGEKNKKKRGAFTLFKAATLLIIRRRPEGKPKPEVPSKVTWKKIVGSICPFHLQDNQSPQPSAHSIAASPTVEQRPDDDVSTPLPPSPHAIINRSSANSDDGMSQYGSTTNLQELDKGSESRYASAVNLQLTTMMMGEMMGLQMRVQHLEKVERYNKMMVARGSESLGLNIMVSNKEAMKI</sequence>
<comment type="caution">
    <text evidence="2">The sequence shown here is derived from an EMBL/GenBank/DDBJ whole genome shotgun (WGS) entry which is preliminary data.</text>
</comment>
<feature type="compositionally biased region" description="Polar residues" evidence="1">
    <location>
        <begin position="122"/>
        <end position="138"/>
    </location>
</feature>